<evidence type="ECO:0000313" key="2">
    <source>
        <dbReference type="EMBL" id="CAB4143499.1"/>
    </source>
</evidence>
<dbReference type="Pfam" id="PF01844">
    <property type="entry name" value="HNH"/>
    <property type="match status" value="1"/>
</dbReference>
<proteinExistence type="predicted"/>
<organism evidence="2">
    <name type="scientific">uncultured Caudovirales phage</name>
    <dbReference type="NCBI Taxonomy" id="2100421"/>
    <lineage>
        <taxon>Viruses</taxon>
        <taxon>Duplodnaviria</taxon>
        <taxon>Heunggongvirae</taxon>
        <taxon>Uroviricota</taxon>
        <taxon>Caudoviricetes</taxon>
        <taxon>Peduoviridae</taxon>
        <taxon>Maltschvirus</taxon>
        <taxon>Maltschvirus maltsch</taxon>
    </lineage>
</organism>
<sequence length="171" mass="19786">MNKCKNCLADIPNKRKFCGSSCAATYNNRLYPKRTNGRIKPNCLSCGCTIQNGRYDRKYCSIQCQMNKRKSFLLEKVKNEDFENLGNKASIDRSSKKYLIQLHGDKCMKCGWSVKNEWTNKVPIELNHIDGNPENHSLSNLELLCPNCHSLTEFNKSRGKGRKWRKTIFLE</sequence>
<gene>
    <name evidence="2" type="ORF">UFOVP449_204</name>
</gene>
<dbReference type="InterPro" id="IPR002711">
    <property type="entry name" value="HNH"/>
</dbReference>
<dbReference type="CDD" id="cd00085">
    <property type="entry name" value="HNHc"/>
    <property type="match status" value="1"/>
</dbReference>
<accession>A0A6J5MIN6</accession>
<feature type="domain" description="HNH nuclease" evidence="1">
    <location>
        <begin position="96"/>
        <end position="150"/>
    </location>
</feature>
<dbReference type="SMART" id="SM00507">
    <property type="entry name" value="HNHc"/>
    <property type="match status" value="1"/>
</dbReference>
<dbReference type="InterPro" id="IPR003615">
    <property type="entry name" value="HNH_nuc"/>
</dbReference>
<dbReference type="GO" id="GO:0008270">
    <property type="term" value="F:zinc ion binding"/>
    <property type="evidence" value="ECO:0007669"/>
    <property type="project" value="InterPro"/>
</dbReference>
<reference evidence="2" key="1">
    <citation type="submission" date="2020-04" db="EMBL/GenBank/DDBJ databases">
        <authorList>
            <person name="Chiriac C."/>
            <person name="Salcher M."/>
            <person name="Ghai R."/>
            <person name="Kavagutti S V."/>
        </authorList>
    </citation>
    <scope>NUCLEOTIDE SEQUENCE</scope>
</reference>
<evidence type="ECO:0000259" key="1">
    <source>
        <dbReference type="SMART" id="SM00507"/>
    </source>
</evidence>
<protein>
    <submittedName>
        <fullName evidence="2">HNHc domain containing protein</fullName>
    </submittedName>
</protein>
<name>A0A6J5MIN6_9CAUD</name>
<dbReference type="GO" id="GO:0004519">
    <property type="term" value="F:endonuclease activity"/>
    <property type="evidence" value="ECO:0007669"/>
    <property type="project" value="InterPro"/>
</dbReference>
<dbReference type="GO" id="GO:0003676">
    <property type="term" value="F:nucleic acid binding"/>
    <property type="evidence" value="ECO:0007669"/>
    <property type="project" value="InterPro"/>
</dbReference>
<dbReference type="EMBL" id="LR796420">
    <property type="protein sequence ID" value="CAB4143499.1"/>
    <property type="molecule type" value="Genomic_DNA"/>
</dbReference>